<accession>A0A4U8Q5P3</accession>
<dbReference type="Gene3D" id="3.40.1710.10">
    <property type="entry name" value="abc type-2 transporter like domain"/>
    <property type="match status" value="1"/>
</dbReference>
<evidence type="ECO:0000313" key="8">
    <source>
        <dbReference type="EMBL" id="TLD00067.1"/>
    </source>
</evidence>
<gene>
    <name evidence="8" type="ORF">DSM106044_03157</name>
</gene>
<organism evidence="8 9">
    <name type="scientific">Robinsoniella peoriensis</name>
    <dbReference type="NCBI Taxonomy" id="180332"/>
    <lineage>
        <taxon>Bacteria</taxon>
        <taxon>Bacillati</taxon>
        <taxon>Bacillota</taxon>
        <taxon>Clostridia</taxon>
        <taxon>Lachnospirales</taxon>
        <taxon>Lachnospiraceae</taxon>
        <taxon>Robinsoniella</taxon>
    </lineage>
</organism>
<keyword evidence="5 6" id="KW-0472">Membrane</keyword>
<comment type="caution">
    <text evidence="8">The sequence shown here is derived from an EMBL/GenBank/DDBJ whole genome shotgun (WGS) entry which is preliminary data.</text>
</comment>
<dbReference type="Proteomes" id="UP000306509">
    <property type="component" value="Unassembled WGS sequence"/>
</dbReference>
<name>A0A4U8Q5P3_9FIRM</name>
<comment type="subcellular location">
    <subcellularLocation>
        <location evidence="1">Cell membrane</location>
        <topology evidence="1">Multi-pass membrane protein</topology>
    </subcellularLocation>
</comment>
<feature type="domain" description="ABC-2 type transporter transmembrane" evidence="7">
    <location>
        <begin position="18"/>
        <end position="341"/>
    </location>
</feature>
<evidence type="ECO:0000256" key="1">
    <source>
        <dbReference type="ARBA" id="ARBA00004651"/>
    </source>
</evidence>
<protein>
    <submittedName>
        <fullName evidence="8">ABC-2 family transporter protein</fullName>
    </submittedName>
</protein>
<dbReference type="PANTHER" id="PTHR30294">
    <property type="entry name" value="MEMBRANE COMPONENT OF ABC TRANSPORTER YHHJ-RELATED"/>
    <property type="match status" value="1"/>
</dbReference>
<dbReference type="EMBL" id="QGQD01000060">
    <property type="protein sequence ID" value="TLD00067.1"/>
    <property type="molecule type" value="Genomic_DNA"/>
</dbReference>
<evidence type="ECO:0000313" key="9">
    <source>
        <dbReference type="Proteomes" id="UP000306509"/>
    </source>
</evidence>
<dbReference type="InterPro" id="IPR013525">
    <property type="entry name" value="ABC2_TM"/>
</dbReference>
<keyword evidence="3 6" id="KW-0812">Transmembrane</keyword>
<evidence type="ECO:0000256" key="2">
    <source>
        <dbReference type="ARBA" id="ARBA00022475"/>
    </source>
</evidence>
<evidence type="ECO:0000256" key="4">
    <source>
        <dbReference type="ARBA" id="ARBA00022989"/>
    </source>
</evidence>
<evidence type="ECO:0000256" key="6">
    <source>
        <dbReference type="SAM" id="Phobius"/>
    </source>
</evidence>
<dbReference type="PANTHER" id="PTHR30294:SF29">
    <property type="entry name" value="MULTIDRUG ABC TRANSPORTER PERMEASE YBHS-RELATED"/>
    <property type="match status" value="1"/>
</dbReference>
<evidence type="ECO:0000259" key="7">
    <source>
        <dbReference type="Pfam" id="PF12698"/>
    </source>
</evidence>
<dbReference type="GO" id="GO:0140359">
    <property type="term" value="F:ABC-type transporter activity"/>
    <property type="evidence" value="ECO:0007669"/>
    <property type="project" value="InterPro"/>
</dbReference>
<sequence length="349" mass="38614">MSNILKNSWILFTRNKEYFSSIVVSPVIILLLFSFVLSFQSKVNIAVINQDQGRFGTKIEEIIQDIDFVKPLKIDLKEVENDIRNGKIDLAVIIEKNASGMDLNMEKPIRFIKSQNSELSGYMETILNTAIANYNSGNSVQFTITQNQVSEKGVPITNALGMVLFKMIGSASILAGLIISEKKNGIKNRIYISKTKLCTYLIGRGSILFIHLLLFSFIYFITAKLFNFDFGMKYPAQILIIFGVLGIFTTAFGLLLSAFANDDNTAWRFGVLVLLPASILSGALFPFDAMPESLQTAGNLFPQRWITNAIEILQNGGSLSDTFFPLIGVLLLSAVFSAAASVRLNKSLS</sequence>
<dbReference type="InterPro" id="IPR051449">
    <property type="entry name" value="ABC-2_transporter_component"/>
</dbReference>
<dbReference type="GO" id="GO:0005886">
    <property type="term" value="C:plasma membrane"/>
    <property type="evidence" value="ECO:0007669"/>
    <property type="project" value="UniProtKB-SubCell"/>
</dbReference>
<reference evidence="8 9" key="1">
    <citation type="journal article" date="2019" name="Anaerobe">
        <title>Detection of Robinsoniella peoriensis in multiple bone samples of a trauma patient.</title>
        <authorList>
            <person name="Schrottner P."/>
            <person name="Hartwich K."/>
            <person name="Bunk B."/>
            <person name="Schober I."/>
            <person name="Helbig S."/>
            <person name="Rudolph W.W."/>
            <person name="Gunzer F."/>
        </authorList>
    </citation>
    <scope>NUCLEOTIDE SEQUENCE [LARGE SCALE GENOMIC DNA]</scope>
    <source>
        <strain evidence="8 9">DSM 106044</strain>
    </source>
</reference>
<feature type="transmembrane region" description="Helical" evidence="6">
    <location>
        <begin position="21"/>
        <end position="39"/>
    </location>
</feature>
<evidence type="ECO:0000256" key="5">
    <source>
        <dbReference type="ARBA" id="ARBA00023136"/>
    </source>
</evidence>
<dbReference type="AlphaFoldDB" id="A0A4U8Q5P3"/>
<feature type="transmembrane region" description="Helical" evidence="6">
    <location>
        <begin position="323"/>
        <end position="344"/>
    </location>
</feature>
<feature type="transmembrane region" description="Helical" evidence="6">
    <location>
        <begin position="201"/>
        <end position="222"/>
    </location>
</feature>
<dbReference type="RefSeq" id="WP_161597364.1">
    <property type="nucleotide sequence ID" value="NZ_QGQD01000060.1"/>
</dbReference>
<keyword evidence="2" id="KW-1003">Cell membrane</keyword>
<keyword evidence="9" id="KW-1185">Reference proteome</keyword>
<evidence type="ECO:0000256" key="3">
    <source>
        <dbReference type="ARBA" id="ARBA00022692"/>
    </source>
</evidence>
<feature type="transmembrane region" description="Helical" evidence="6">
    <location>
        <begin position="159"/>
        <end position="180"/>
    </location>
</feature>
<proteinExistence type="predicted"/>
<dbReference type="Pfam" id="PF12698">
    <property type="entry name" value="ABC2_membrane_3"/>
    <property type="match status" value="1"/>
</dbReference>
<keyword evidence="4 6" id="KW-1133">Transmembrane helix</keyword>
<feature type="transmembrane region" description="Helical" evidence="6">
    <location>
        <begin position="266"/>
        <end position="287"/>
    </location>
</feature>
<feature type="transmembrane region" description="Helical" evidence="6">
    <location>
        <begin position="234"/>
        <end position="259"/>
    </location>
</feature>